<keyword evidence="1" id="KW-0812">Transmembrane</keyword>
<dbReference type="NCBIfam" id="TIGR02532">
    <property type="entry name" value="IV_pilin_GFxxxE"/>
    <property type="match status" value="1"/>
</dbReference>
<reference evidence="2" key="1">
    <citation type="submission" date="2018-05" db="EMBL/GenBank/DDBJ databases">
        <authorList>
            <person name="Lanie J.A."/>
            <person name="Ng W.-L."/>
            <person name="Kazmierczak K.M."/>
            <person name="Andrzejewski T.M."/>
            <person name="Davidsen T.M."/>
            <person name="Wayne K.J."/>
            <person name="Tettelin H."/>
            <person name="Glass J.I."/>
            <person name="Rusch D."/>
            <person name="Podicherti R."/>
            <person name="Tsui H.-C.T."/>
            <person name="Winkler M.E."/>
        </authorList>
    </citation>
    <scope>NUCLEOTIDE SEQUENCE</scope>
</reference>
<organism evidence="2">
    <name type="scientific">marine metagenome</name>
    <dbReference type="NCBI Taxonomy" id="408172"/>
    <lineage>
        <taxon>unclassified sequences</taxon>
        <taxon>metagenomes</taxon>
        <taxon>ecological metagenomes</taxon>
    </lineage>
</organism>
<dbReference type="Pfam" id="PF07963">
    <property type="entry name" value="N_methyl"/>
    <property type="match status" value="1"/>
</dbReference>
<evidence type="ECO:0000256" key="1">
    <source>
        <dbReference type="SAM" id="Phobius"/>
    </source>
</evidence>
<keyword evidence="1" id="KW-0472">Membrane</keyword>
<sequence length="33" mass="3644">MSINPNRISLKNVQNGFTMIELVIVVSVLGLML</sequence>
<dbReference type="AlphaFoldDB" id="A0A383E3W2"/>
<evidence type="ECO:0000313" key="2">
    <source>
        <dbReference type="EMBL" id="SVE51476.1"/>
    </source>
</evidence>
<keyword evidence="1" id="KW-1133">Transmembrane helix</keyword>
<name>A0A383E3W2_9ZZZZ</name>
<feature type="transmembrane region" description="Helical" evidence="1">
    <location>
        <begin position="12"/>
        <end position="32"/>
    </location>
</feature>
<protein>
    <recommendedName>
        <fullName evidence="3">Prepilin-type N-terminal cleavage/methylation domain-containing protein</fullName>
    </recommendedName>
</protein>
<gene>
    <name evidence="2" type="ORF">METZ01_LOCUS504330</name>
</gene>
<dbReference type="EMBL" id="UINC01222612">
    <property type="protein sequence ID" value="SVE51476.1"/>
    <property type="molecule type" value="Genomic_DNA"/>
</dbReference>
<feature type="non-terminal residue" evidence="2">
    <location>
        <position position="33"/>
    </location>
</feature>
<proteinExistence type="predicted"/>
<evidence type="ECO:0008006" key="3">
    <source>
        <dbReference type="Google" id="ProtNLM"/>
    </source>
</evidence>
<accession>A0A383E3W2</accession>
<dbReference type="InterPro" id="IPR012902">
    <property type="entry name" value="N_methyl_site"/>
</dbReference>